<feature type="transmembrane region" description="Helical" evidence="2">
    <location>
        <begin position="12"/>
        <end position="30"/>
    </location>
</feature>
<feature type="compositionally biased region" description="Polar residues" evidence="1">
    <location>
        <begin position="981"/>
        <end position="990"/>
    </location>
</feature>
<dbReference type="AlphaFoldDB" id="A0A674HMT6"/>
<feature type="transmembrane region" description="Helical" evidence="2">
    <location>
        <begin position="36"/>
        <end position="65"/>
    </location>
</feature>
<feature type="region of interest" description="Disordered" evidence="1">
    <location>
        <begin position="785"/>
        <end position="848"/>
    </location>
</feature>
<dbReference type="PANTHER" id="PTHR16151:SF2">
    <property type="entry name" value="HAUS AUGMIN-LIKE COMPLEX SUBUNIT 6"/>
    <property type="match status" value="1"/>
</dbReference>
<evidence type="ECO:0000256" key="1">
    <source>
        <dbReference type="SAM" id="MobiDB-lite"/>
    </source>
</evidence>
<keyword evidence="5" id="KW-1185">Reference proteome</keyword>
<organism evidence="4 5">
    <name type="scientific">Taeniopygia guttata</name>
    <name type="common">Zebra finch</name>
    <name type="synonym">Poephila guttata</name>
    <dbReference type="NCBI Taxonomy" id="59729"/>
    <lineage>
        <taxon>Eukaryota</taxon>
        <taxon>Metazoa</taxon>
        <taxon>Chordata</taxon>
        <taxon>Craniata</taxon>
        <taxon>Vertebrata</taxon>
        <taxon>Euteleostomi</taxon>
        <taxon>Archelosauria</taxon>
        <taxon>Archosauria</taxon>
        <taxon>Dinosauria</taxon>
        <taxon>Saurischia</taxon>
        <taxon>Theropoda</taxon>
        <taxon>Coelurosauria</taxon>
        <taxon>Aves</taxon>
        <taxon>Neognathae</taxon>
        <taxon>Neoaves</taxon>
        <taxon>Telluraves</taxon>
        <taxon>Australaves</taxon>
        <taxon>Passeriformes</taxon>
        <taxon>Passeroidea</taxon>
        <taxon>Estrildidae</taxon>
        <taxon>Estrildinae</taxon>
        <taxon>Taeniopygia</taxon>
    </lineage>
</organism>
<gene>
    <name evidence="4" type="primary">HAUS6</name>
</gene>
<reference evidence="4" key="3">
    <citation type="submission" date="2025-09" db="UniProtKB">
        <authorList>
            <consortium name="Ensembl"/>
        </authorList>
    </citation>
    <scope>IDENTIFICATION</scope>
</reference>
<dbReference type="OMA" id="WERKWEK"/>
<dbReference type="InterPro" id="IPR028163">
    <property type="entry name" value="HAUS_6_N"/>
</dbReference>
<feature type="region of interest" description="Disordered" evidence="1">
    <location>
        <begin position="625"/>
        <end position="672"/>
    </location>
</feature>
<keyword evidence="2" id="KW-0472">Membrane</keyword>
<feature type="compositionally biased region" description="Basic and acidic residues" evidence="1">
    <location>
        <begin position="970"/>
        <end position="980"/>
    </location>
</feature>
<evidence type="ECO:0000313" key="5">
    <source>
        <dbReference type="Proteomes" id="UP000007754"/>
    </source>
</evidence>
<feature type="compositionally biased region" description="Acidic residues" evidence="1">
    <location>
        <begin position="998"/>
        <end position="1009"/>
    </location>
</feature>
<dbReference type="GeneTree" id="ENSGT00390000008250"/>
<accession>A0A674HMT6</accession>
<dbReference type="Ensembl" id="ENSTGUT00000024593.1">
    <property type="protein sequence ID" value="ENSTGUP00000035855.1"/>
    <property type="gene ID" value="ENSTGUG00000026672.1"/>
</dbReference>
<keyword evidence="2" id="KW-0812">Transmembrane</keyword>
<evidence type="ECO:0000259" key="3">
    <source>
        <dbReference type="Pfam" id="PF14661"/>
    </source>
</evidence>
<dbReference type="GO" id="GO:0008017">
    <property type="term" value="F:microtubule binding"/>
    <property type="evidence" value="ECO:0007669"/>
    <property type="project" value="TreeGrafter"/>
</dbReference>
<keyword evidence="2" id="KW-1133">Transmembrane helix</keyword>
<reference evidence="4" key="2">
    <citation type="submission" date="2025-08" db="UniProtKB">
        <authorList>
            <consortium name="Ensembl"/>
        </authorList>
    </citation>
    <scope>IDENTIFICATION</scope>
</reference>
<name>A0A674HMT6_TAEGU</name>
<dbReference type="GO" id="GO:0051225">
    <property type="term" value="P:spindle assembly"/>
    <property type="evidence" value="ECO:0007669"/>
    <property type="project" value="InterPro"/>
</dbReference>
<dbReference type="InParanoid" id="A0A674HMT6"/>
<dbReference type="Pfam" id="PF14661">
    <property type="entry name" value="HAUS6_N"/>
    <property type="match status" value="1"/>
</dbReference>
<feature type="compositionally biased region" description="Polar residues" evidence="1">
    <location>
        <begin position="838"/>
        <end position="848"/>
    </location>
</feature>
<dbReference type="Proteomes" id="UP000007754">
    <property type="component" value="Chromosome Z"/>
</dbReference>
<evidence type="ECO:0000313" key="4">
    <source>
        <dbReference type="Ensembl" id="ENSTGUP00000035855.1"/>
    </source>
</evidence>
<feature type="domain" description="HAUS augmin-like complex subunit 6 N-terminal" evidence="3">
    <location>
        <begin position="159"/>
        <end position="374"/>
    </location>
</feature>
<sequence>MPWNKSLNRTACLECEIFLLGLSCFFFFFFHLFWFWVFFFFVCFCFVCVCFWGSLGFGLVVFVLFSSPSPRKFCNPITKTKGPLEGYRHLDYTSREAARPARLVLGRGWRTGDLARVGARCGRARAGGFGGLGKMAALELSFRSAPRAAAYPQWESDHLWICLLALGLNPKRHQGVRLGRDMFAKPNSKAIFLVARFLFTKLDKHRARQTFKHSGFTRLPSPRFRKQCCLWLREISEEEKGFPQITPSTLIFSCGAKVVHMFYCFARYVMIENMKKLSVGTCIPFAEAVTWRPKDIYIAKARHTVAYNKLLQILRREDFVFQEYRRKAQVLIGEIKRTKSEYAVVCKEFRTKKQNDQNKNDTTERIQKVRSMWTLIVEMLTSLKKEKGVVDSVLEDCVNPCILDGTDVAVSVPGLLTYRIESNIHGFVTENLYEDGNLNFLTVIQLLNEALKTLSDEHGPCELKELHRIEDMVTSYKNALQVLKTKSLRRKQEHYEPKHQSIAKKQEIWESKWKTILGQCPFNLIFQDDLTPVSPLQSFSSSDEEEDSVFYQSSPDNDDYHNEECHEEWDETTIDTTLVPSICNFMQHGGLFASEATDSLSPLRSPLGLLSSEASENEDLLIENNLNTSVGNKKPVPQKNLENGKEEIPTSEVDGNADENVTQPKSPVKKDDLLEKARDELAEEIAKSVMSESPYSGEEKGMTLDGLISSLCFDPFLTRKQIPRTPENLLTEVRSSWRKAIQTEDSLDLEPSSTEVVAEESSVNATLSMQEEVDSTFMCSELVSPVSDLGPPVSEKKSQLNSTESSSQEQVSVSHTLESSDSKISGIQETERTESEEQNCSALSGSSVKDLSQTLQNVEKSMNIPDTCLKSGSRANTLPSDHSFLMDEMLCWKVSALNSICHENADRGILDETLPESYSLDLSISADSDSICFTMDSENTVDGSENNEDIKKSNLDTQLLSNSHEVLKKTASKSEEELHQTHNGSKSQSFRAKLNMSEEGEENENDPSMDEGFTKMPLPNSLDESKHSLSSSLVSCQQRDGT</sequence>
<dbReference type="GO" id="GO:1990498">
    <property type="term" value="C:mitotic spindle microtubule"/>
    <property type="evidence" value="ECO:0007669"/>
    <property type="project" value="TreeGrafter"/>
</dbReference>
<feature type="region of interest" description="Disordered" evidence="1">
    <location>
        <begin position="970"/>
        <end position="1042"/>
    </location>
</feature>
<proteinExistence type="predicted"/>
<feature type="compositionally biased region" description="Low complexity" evidence="1">
    <location>
        <begin position="804"/>
        <end position="814"/>
    </location>
</feature>
<feature type="compositionally biased region" description="Polar residues" evidence="1">
    <location>
        <begin position="815"/>
        <end position="828"/>
    </location>
</feature>
<dbReference type="PANTHER" id="PTHR16151">
    <property type="entry name" value="HAUS AUGMIN-LIKE COMPLEX SUBUNIT 6"/>
    <property type="match status" value="1"/>
</dbReference>
<evidence type="ECO:0000256" key="2">
    <source>
        <dbReference type="SAM" id="Phobius"/>
    </source>
</evidence>
<protein>
    <submittedName>
        <fullName evidence="4">HAUS augmin like complex subunit 6</fullName>
    </submittedName>
</protein>
<feature type="region of interest" description="Disordered" evidence="1">
    <location>
        <begin position="536"/>
        <end position="559"/>
    </location>
</feature>
<dbReference type="GO" id="GO:0070652">
    <property type="term" value="C:HAUS complex"/>
    <property type="evidence" value="ECO:0007669"/>
    <property type="project" value="InterPro"/>
</dbReference>
<dbReference type="InterPro" id="IPR026797">
    <property type="entry name" value="HAUS_6"/>
</dbReference>
<reference evidence="4 5" key="1">
    <citation type="journal article" date="2010" name="Nature">
        <title>The genome of a songbird.</title>
        <authorList>
            <person name="Warren W.C."/>
            <person name="Clayton D.F."/>
            <person name="Ellegren H."/>
            <person name="Arnold A.P."/>
            <person name="Hillier L.W."/>
            <person name="Kunstner A."/>
            <person name="Searle S."/>
            <person name="White S."/>
            <person name="Vilella A.J."/>
            <person name="Fairley S."/>
            <person name="Heger A."/>
            <person name="Kong L."/>
            <person name="Ponting C.P."/>
            <person name="Jarvis E.D."/>
            <person name="Mello C.V."/>
            <person name="Minx P."/>
            <person name="Lovell P."/>
            <person name="Velho T.A."/>
            <person name="Ferris M."/>
            <person name="Balakrishnan C.N."/>
            <person name="Sinha S."/>
            <person name="Blatti C."/>
            <person name="London S.E."/>
            <person name="Li Y."/>
            <person name="Lin Y.C."/>
            <person name="George J."/>
            <person name="Sweedler J."/>
            <person name="Southey B."/>
            <person name="Gunaratne P."/>
            <person name="Watson M."/>
            <person name="Nam K."/>
            <person name="Backstrom N."/>
            <person name="Smeds L."/>
            <person name="Nabholz B."/>
            <person name="Itoh Y."/>
            <person name="Whitney O."/>
            <person name="Pfenning A.R."/>
            <person name="Howard J."/>
            <person name="Volker M."/>
            <person name="Skinner B.M."/>
            <person name="Griffin D.K."/>
            <person name="Ye L."/>
            <person name="McLaren W.M."/>
            <person name="Flicek P."/>
            <person name="Quesada V."/>
            <person name="Velasco G."/>
            <person name="Lopez-Otin C."/>
            <person name="Puente X.S."/>
            <person name="Olender T."/>
            <person name="Lancet D."/>
            <person name="Smit A.F."/>
            <person name="Hubley R."/>
            <person name="Konkel M.K."/>
            <person name="Walker J.A."/>
            <person name="Batzer M.A."/>
            <person name="Gu W."/>
            <person name="Pollock D.D."/>
            <person name="Chen L."/>
            <person name="Cheng Z."/>
            <person name="Eichler E.E."/>
            <person name="Stapley J."/>
            <person name="Slate J."/>
            <person name="Ekblom R."/>
            <person name="Birkhead T."/>
            <person name="Burke T."/>
            <person name="Burt D."/>
            <person name="Scharff C."/>
            <person name="Adam I."/>
            <person name="Richard H."/>
            <person name="Sultan M."/>
            <person name="Soldatov A."/>
            <person name="Lehrach H."/>
            <person name="Edwards S.V."/>
            <person name="Yang S.P."/>
            <person name="Li X."/>
            <person name="Graves T."/>
            <person name="Fulton L."/>
            <person name="Nelson J."/>
            <person name="Chinwalla A."/>
            <person name="Hou S."/>
            <person name="Mardis E.R."/>
            <person name="Wilson R.K."/>
        </authorList>
    </citation>
    <scope>NUCLEOTIDE SEQUENCE [LARGE SCALE GENOMIC DNA]</scope>
</reference>